<gene>
    <name evidence="5" type="ORF">GCM10022247_47190</name>
</gene>
<dbReference type="PANTHER" id="PTHR33495:SF2">
    <property type="entry name" value="ANTI-SIGMA FACTOR ANTAGONIST TM_1081-RELATED"/>
    <property type="match status" value="1"/>
</dbReference>
<keyword evidence="6" id="KW-1185">Reference proteome</keyword>
<name>A0ABP7SZG5_9PSEU</name>
<reference evidence="6" key="1">
    <citation type="journal article" date="2019" name="Int. J. Syst. Evol. Microbiol.">
        <title>The Global Catalogue of Microorganisms (GCM) 10K type strain sequencing project: providing services to taxonomists for standard genome sequencing and annotation.</title>
        <authorList>
            <consortium name="The Broad Institute Genomics Platform"/>
            <consortium name="The Broad Institute Genome Sequencing Center for Infectious Disease"/>
            <person name="Wu L."/>
            <person name="Ma J."/>
        </authorList>
    </citation>
    <scope>NUCLEOTIDE SEQUENCE [LARGE SCALE GENOMIC DNA]</scope>
    <source>
        <strain evidence="6">JCM 17342</strain>
    </source>
</reference>
<comment type="similarity">
    <text evidence="1 2">Belongs to the anti-sigma-factor antagonist family.</text>
</comment>
<evidence type="ECO:0000313" key="6">
    <source>
        <dbReference type="Proteomes" id="UP001501747"/>
    </source>
</evidence>
<protein>
    <recommendedName>
        <fullName evidence="2">Anti-sigma factor antagonist</fullName>
    </recommendedName>
</protein>
<dbReference type="Pfam" id="PF13466">
    <property type="entry name" value="STAS_2"/>
    <property type="match status" value="1"/>
</dbReference>
<proteinExistence type="inferred from homology"/>
<sequence length="123" mass="12635">MTSNNPTQPVSDAAEAGIGSSVHGEVEGTAGRIKLVGEIDYAGAPQLDAEVARLLAAGATRLTVDFSGVSFFDSACLSALVRARESAKEAGGELELTHLSKYALRILEIAGVTSLFTVTNSPA</sequence>
<feature type="region of interest" description="Disordered" evidence="3">
    <location>
        <begin position="1"/>
        <end position="23"/>
    </location>
</feature>
<dbReference type="EMBL" id="BAABAL010000017">
    <property type="protein sequence ID" value="GAA4018261.1"/>
    <property type="molecule type" value="Genomic_DNA"/>
</dbReference>
<dbReference type="InterPro" id="IPR036513">
    <property type="entry name" value="STAS_dom_sf"/>
</dbReference>
<evidence type="ECO:0000256" key="2">
    <source>
        <dbReference type="RuleBase" id="RU003749"/>
    </source>
</evidence>
<accession>A0ABP7SZG5</accession>
<dbReference type="NCBIfam" id="TIGR00377">
    <property type="entry name" value="ant_ant_sig"/>
    <property type="match status" value="1"/>
</dbReference>
<dbReference type="InterPro" id="IPR003658">
    <property type="entry name" value="Anti-sigma_ant"/>
</dbReference>
<dbReference type="Proteomes" id="UP001501747">
    <property type="component" value="Unassembled WGS sequence"/>
</dbReference>
<dbReference type="PROSITE" id="PS50801">
    <property type="entry name" value="STAS"/>
    <property type="match status" value="1"/>
</dbReference>
<dbReference type="CDD" id="cd07043">
    <property type="entry name" value="STAS_anti-anti-sigma_factors"/>
    <property type="match status" value="1"/>
</dbReference>
<dbReference type="RefSeq" id="WP_344878362.1">
    <property type="nucleotide sequence ID" value="NZ_BAABAL010000017.1"/>
</dbReference>
<dbReference type="PANTHER" id="PTHR33495">
    <property type="entry name" value="ANTI-SIGMA FACTOR ANTAGONIST TM_1081-RELATED-RELATED"/>
    <property type="match status" value="1"/>
</dbReference>
<organism evidence="5 6">
    <name type="scientific">Allokutzneria multivorans</name>
    <dbReference type="NCBI Taxonomy" id="1142134"/>
    <lineage>
        <taxon>Bacteria</taxon>
        <taxon>Bacillati</taxon>
        <taxon>Actinomycetota</taxon>
        <taxon>Actinomycetes</taxon>
        <taxon>Pseudonocardiales</taxon>
        <taxon>Pseudonocardiaceae</taxon>
        <taxon>Allokutzneria</taxon>
    </lineage>
</organism>
<evidence type="ECO:0000256" key="1">
    <source>
        <dbReference type="ARBA" id="ARBA00009013"/>
    </source>
</evidence>
<evidence type="ECO:0000313" key="5">
    <source>
        <dbReference type="EMBL" id="GAA4018261.1"/>
    </source>
</evidence>
<dbReference type="Gene3D" id="3.30.750.24">
    <property type="entry name" value="STAS domain"/>
    <property type="match status" value="1"/>
</dbReference>
<dbReference type="SUPFAM" id="SSF52091">
    <property type="entry name" value="SpoIIaa-like"/>
    <property type="match status" value="1"/>
</dbReference>
<feature type="domain" description="STAS" evidence="4">
    <location>
        <begin position="33"/>
        <end position="123"/>
    </location>
</feature>
<comment type="caution">
    <text evidence="5">The sequence shown here is derived from an EMBL/GenBank/DDBJ whole genome shotgun (WGS) entry which is preliminary data.</text>
</comment>
<dbReference type="InterPro" id="IPR002645">
    <property type="entry name" value="STAS_dom"/>
</dbReference>
<evidence type="ECO:0000256" key="3">
    <source>
        <dbReference type="SAM" id="MobiDB-lite"/>
    </source>
</evidence>
<evidence type="ECO:0000259" key="4">
    <source>
        <dbReference type="PROSITE" id="PS50801"/>
    </source>
</evidence>
<dbReference type="InterPro" id="IPR058548">
    <property type="entry name" value="MlaB-like_STAS"/>
</dbReference>
<feature type="compositionally biased region" description="Polar residues" evidence="3">
    <location>
        <begin position="1"/>
        <end position="10"/>
    </location>
</feature>